<keyword evidence="3 9" id="KW-0812">Transmembrane</keyword>
<feature type="transmembrane region" description="Helical" evidence="9">
    <location>
        <begin position="186"/>
        <end position="203"/>
    </location>
</feature>
<dbReference type="GO" id="GO:0006888">
    <property type="term" value="P:endoplasmic reticulum to Golgi vesicle-mediated transport"/>
    <property type="evidence" value="ECO:0007669"/>
    <property type="project" value="UniProtKB-UniRule"/>
</dbReference>
<dbReference type="Pfam" id="PF03878">
    <property type="entry name" value="YIF1"/>
    <property type="match status" value="1"/>
</dbReference>
<evidence type="ECO:0000313" key="11">
    <source>
        <dbReference type="EMBL" id="GMM38012.1"/>
    </source>
</evidence>
<dbReference type="GO" id="GO:0015031">
    <property type="term" value="P:protein transport"/>
    <property type="evidence" value="ECO:0007669"/>
    <property type="project" value="UniProtKB-KW"/>
</dbReference>
<evidence type="ECO:0000256" key="4">
    <source>
        <dbReference type="ARBA" id="ARBA00022824"/>
    </source>
</evidence>
<dbReference type="Proteomes" id="UP001360560">
    <property type="component" value="Unassembled WGS sequence"/>
</dbReference>
<dbReference type="GO" id="GO:0005793">
    <property type="term" value="C:endoplasmic reticulum-Golgi intermediate compartment"/>
    <property type="evidence" value="ECO:0007669"/>
    <property type="project" value="UniProtKB-UniRule"/>
</dbReference>
<feature type="transmembrane region" description="Helical" evidence="9">
    <location>
        <begin position="279"/>
        <end position="297"/>
    </location>
</feature>
<dbReference type="AlphaFoldDB" id="A0AAV5QTV0"/>
<name>A0AAV5QTV0_9ASCO</name>
<feature type="transmembrane region" description="Helical" evidence="9">
    <location>
        <begin position="215"/>
        <end position="240"/>
    </location>
</feature>
<evidence type="ECO:0000256" key="7">
    <source>
        <dbReference type="ARBA" id="ARBA00023034"/>
    </source>
</evidence>
<dbReference type="EMBL" id="BTFZ01000013">
    <property type="protein sequence ID" value="GMM38012.1"/>
    <property type="molecule type" value="Genomic_DNA"/>
</dbReference>
<dbReference type="PANTHER" id="PTHR14083:SF0">
    <property type="entry name" value="YIP1D-INTERACTING FACTOR 1, ISOFORM C"/>
    <property type="match status" value="1"/>
</dbReference>
<dbReference type="InterPro" id="IPR005578">
    <property type="entry name" value="Yif1_fam"/>
</dbReference>
<dbReference type="GO" id="GO:0030134">
    <property type="term" value="C:COPII-coated ER to Golgi transport vesicle"/>
    <property type="evidence" value="ECO:0007669"/>
    <property type="project" value="TreeGrafter"/>
</dbReference>
<keyword evidence="2 9" id="KW-0813">Transport</keyword>
<comment type="function">
    <text evidence="9">Has a role in transport between endoplasmic reticulum and Golgi.</text>
</comment>
<proteinExistence type="inferred from homology"/>
<feature type="region of interest" description="Disordered" evidence="10">
    <location>
        <begin position="50"/>
        <end position="84"/>
    </location>
</feature>
<dbReference type="GO" id="GO:0000139">
    <property type="term" value="C:Golgi membrane"/>
    <property type="evidence" value="ECO:0007669"/>
    <property type="project" value="UniProtKB-SubCell"/>
</dbReference>
<keyword evidence="12" id="KW-1185">Reference proteome</keyword>
<keyword evidence="6 9" id="KW-1133">Transmembrane helix</keyword>
<feature type="compositionally biased region" description="Polar residues" evidence="10">
    <location>
        <begin position="9"/>
        <end position="21"/>
    </location>
</feature>
<evidence type="ECO:0000256" key="6">
    <source>
        <dbReference type="ARBA" id="ARBA00022989"/>
    </source>
</evidence>
<feature type="compositionally biased region" description="Low complexity" evidence="10">
    <location>
        <begin position="50"/>
        <end position="71"/>
    </location>
</feature>
<keyword evidence="5 9" id="KW-0653">Protein transport</keyword>
<evidence type="ECO:0000256" key="1">
    <source>
        <dbReference type="ARBA" id="ARBA00009727"/>
    </source>
</evidence>
<feature type="region of interest" description="Disordered" evidence="10">
    <location>
        <begin position="1"/>
        <end position="21"/>
    </location>
</feature>
<keyword evidence="7 9" id="KW-0333">Golgi apparatus</keyword>
<dbReference type="GeneID" id="90075987"/>
<dbReference type="PANTHER" id="PTHR14083">
    <property type="entry name" value="YIP1 INTERACTING FACTOR HOMOLOG YIF1 PROTEIN"/>
    <property type="match status" value="1"/>
</dbReference>
<comment type="caution">
    <text evidence="11">The sequence shown here is derived from an EMBL/GenBank/DDBJ whole genome shotgun (WGS) entry which is preliminary data.</text>
</comment>
<keyword evidence="8 9" id="KW-0472">Membrane</keyword>
<evidence type="ECO:0000256" key="8">
    <source>
        <dbReference type="ARBA" id="ARBA00023136"/>
    </source>
</evidence>
<evidence type="ECO:0000256" key="2">
    <source>
        <dbReference type="ARBA" id="ARBA00022448"/>
    </source>
</evidence>
<evidence type="ECO:0000256" key="10">
    <source>
        <dbReference type="SAM" id="MobiDB-lite"/>
    </source>
</evidence>
<evidence type="ECO:0000256" key="9">
    <source>
        <dbReference type="RuleBase" id="RU368073"/>
    </source>
</evidence>
<evidence type="ECO:0000256" key="3">
    <source>
        <dbReference type="ARBA" id="ARBA00022692"/>
    </source>
</evidence>
<gene>
    <name evidence="11" type="ORF">DASC09_053370</name>
</gene>
<protein>
    <recommendedName>
        <fullName evidence="9">Protein YIF1</fullName>
    </recommendedName>
</protein>
<accession>A0AAV5QTV0</accession>
<dbReference type="GO" id="GO:0005789">
    <property type="term" value="C:endoplasmic reticulum membrane"/>
    <property type="evidence" value="ECO:0007669"/>
    <property type="project" value="UniProtKB-SubCell"/>
</dbReference>
<organism evidence="11 12">
    <name type="scientific">Saccharomycopsis crataegensis</name>
    <dbReference type="NCBI Taxonomy" id="43959"/>
    <lineage>
        <taxon>Eukaryota</taxon>
        <taxon>Fungi</taxon>
        <taxon>Dikarya</taxon>
        <taxon>Ascomycota</taxon>
        <taxon>Saccharomycotina</taxon>
        <taxon>Saccharomycetes</taxon>
        <taxon>Saccharomycopsidaceae</taxon>
        <taxon>Saccharomycopsis</taxon>
    </lineage>
</organism>
<evidence type="ECO:0000256" key="5">
    <source>
        <dbReference type="ARBA" id="ARBA00022927"/>
    </source>
</evidence>
<feature type="transmembrane region" description="Helical" evidence="9">
    <location>
        <begin position="325"/>
        <end position="343"/>
    </location>
</feature>
<reference evidence="11 12" key="1">
    <citation type="journal article" date="2023" name="Elife">
        <title>Identification of key yeast species and microbe-microbe interactions impacting larval growth of Drosophila in the wild.</title>
        <authorList>
            <person name="Mure A."/>
            <person name="Sugiura Y."/>
            <person name="Maeda R."/>
            <person name="Honda K."/>
            <person name="Sakurai N."/>
            <person name="Takahashi Y."/>
            <person name="Watada M."/>
            <person name="Katoh T."/>
            <person name="Gotoh A."/>
            <person name="Gotoh Y."/>
            <person name="Taniguchi I."/>
            <person name="Nakamura K."/>
            <person name="Hayashi T."/>
            <person name="Katayama T."/>
            <person name="Uemura T."/>
            <person name="Hattori Y."/>
        </authorList>
    </citation>
    <scope>NUCLEOTIDE SEQUENCE [LARGE SCALE GENOMIC DNA]</scope>
    <source>
        <strain evidence="11 12">SC-9</strain>
    </source>
</reference>
<comment type="similarity">
    <text evidence="1 9">Belongs to the YIF1 family.</text>
</comment>
<keyword evidence="4 9" id="KW-0256">Endoplasmic reticulum</keyword>
<dbReference type="RefSeq" id="XP_064855008.1">
    <property type="nucleotide sequence ID" value="XM_064998936.1"/>
</dbReference>
<sequence length="344" mass="39415">MYNPYGDQGLSSNVYSNNNQANSRVAHPQGIANNINNNSNQYQQNIYGLRNQQQQQQQQPPQQQQQQQQPPRENVGLQGTPQAFNNFFNDPKANLGFQVGQTAFAQGTQMMENNLKPYIGSSSDLKNLFKVSNKYVLKKISLILFPFRHSSWSRLILNNSGSSMNNGNRSVESFELPVNDINSPDLYIPLMSFITYILLCAIFQGLKGEFHPQLFGYTSSIVFGYQLLDILVLKLGLYLLNVESNFWDLISYSNYKFIPLVISLIVDFFTKSATGGNTINYWLIFGYLDFAFAFFLMRSLKQVFLGNGINNSTQTVTHKQRQKRIYLLFGYSFPFQMILMFLLM</sequence>
<comment type="subcellular location">
    <subcellularLocation>
        <location evidence="9">Endoplasmic reticulum membrane</location>
        <topology evidence="9">Multi-pass membrane protein</topology>
    </subcellularLocation>
    <subcellularLocation>
        <location evidence="9">Golgi apparatus membrane</location>
        <topology evidence="9">Multi-pass membrane protein</topology>
    </subcellularLocation>
</comment>
<evidence type="ECO:0000313" key="12">
    <source>
        <dbReference type="Proteomes" id="UP001360560"/>
    </source>
</evidence>